<protein>
    <submittedName>
        <fullName evidence="2">Uncharacterized protein</fullName>
    </submittedName>
</protein>
<evidence type="ECO:0000313" key="3">
    <source>
        <dbReference type="Proteomes" id="UP001311232"/>
    </source>
</evidence>
<accession>A0AAV9RC66</accession>
<reference evidence="2 3" key="1">
    <citation type="submission" date="2021-06" db="EMBL/GenBank/DDBJ databases">
        <authorList>
            <person name="Palmer J.M."/>
        </authorList>
    </citation>
    <scope>NUCLEOTIDE SEQUENCE [LARGE SCALE GENOMIC DNA]</scope>
    <source>
        <strain evidence="2 3">MEX-2019</strain>
        <tissue evidence="2">Muscle</tissue>
    </source>
</reference>
<proteinExistence type="predicted"/>
<feature type="compositionally biased region" description="Basic and acidic residues" evidence="1">
    <location>
        <begin position="354"/>
        <end position="375"/>
    </location>
</feature>
<dbReference type="Proteomes" id="UP001311232">
    <property type="component" value="Unassembled WGS sequence"/>
</dbReference>
<name>A0AAV9RC66_9TELE</name>
<dbReference type="EMBL" id="JAHHUM010002096">
    <property type="protein sequence ID" value="KAK5606225.1"/>
    <property type="molecule type" value="Genomic_DNA"/>
</dbReference>
<gene>
    <name evidence="2" type="ORF">CRENBAI_025030</name>
</gene>
<comment type="caution">
    <text evidence="2">The sequence shown here is derived from an EMBL/GenBank/DDBJ whole genome shotgun (WGS) entry which is preliminary data.</text>
</comment>
<evidence type="ECO:0000256" key="1">
    <source>
        <dbReference type="SAM" id="MobiDB-lite"/>
    </source>
</evidence>
<sequence length="399" mass="45000">MAAAHSGSVYPPVCDSLKQRSSCGRDTASWSQNLWSVYISRKFWYEKTTPALEAAPGLTVELCCWVLLNQNIQFGSLFSVTVLVSFSLNVFPELPQKNVPQEEVLADQEKTCSLDQEEPEPTQIKEEWVEVQISDDVRQVVLKQEVESLRADGSNRNQLHSLKLLTMGEYHQDVLNEDMRFYKSACYRCWLIKVLQCMKIDEDEVFNLWFLIQMEFCSALTGPTNTKNPVSDTWALKVGPTVATCIRGSEDPQLQDEPGTEECWSIRGNSGIHVGNPAGRFMQKLGWESDPGKLDQVLKASLRGHSLPPGQENLETPCRANLQCEEPQTCPAGPEVDTEQIGATDIQRPPRAQEPQEDHHRDYCTIPREEQRRGQGEPPCSNSVEAPESCRYTSHWQGV</sequence>
<evidence type="ECO:0000313" key="2">
    <source>
        <dbReference type="EMBL" id="KAK5606225.1"/>
    </source>
</evidence>
<organism evidence="2 3">
    <name type="scientific">Crenichthys baileyi</name>
    <name type="common">White River springfish</name>
    <dbReference type="NCBI Taxonomy" id="28760"/>
    <lineage>
        <taxon>Eukaryota</taxon>
        <taxon>Metazoa</taxon>
        <taxon>Chordata</taxon>
        <taxon>Craniata</taxon>
        <taxon>Vertebrata</taxon>
        <taxon>Euteleostomi</taxon>
        <taxon>Actinopterygii</taxon>
        <taxon>Neopterygii</taxon>
        <taxon>Teleostei</taxon>
        <taxon>Neoteleostei</taxon>
        <taxon>Acanthomorphata</taxon>
        <taxon>Ovalentaria</taxon>
        <taxon>Atherinomorphae</taxon>
        <taxon>Cyprinodontiformes</taxon>
        <taxon>Goodeidae</taxon>
        <taxon>Crenichthys</taxon>
    </lineage>
</organism>
<keyword evidence="3" id="KW-1185">Reference proteome</keyword>
<feature type="region of interest" description="Disordered" evidence="1">
    <location>
        <begin position="329"/>
        <end position="399"/>
    </location>
</feature>
<dbReference type="AlphaFoldDB" id="A0AAV9RC66"/>